<proteinExistence type="predicted"/>
<sequence length="128" mass="13291">MNGDRGAPTLRWILPENRPDNSAAAAIQNGGCSGAVSPSRPRPSAGGVLRTCGGEDPHAIHRGAPGLRAPLPPAARVKIRSGAPADLGERRGEWMRCGVPGASSQREASSTDWVQGCRETRESVNAAC</sequence>
<evidence type="ECO:0000313" key="2">
    <source>
        <dbReference type="EMBL" id="KAJ1153089.1"/>
    </source>
</evidence>
<reference evidence="2" key="1">
    <citation type="journal article" date="2022" name="bioRxiv">
        <title>Sequencing and chromosome-scale assembly of the giantPleurodeles waltlgenome.</title>
        <authorList>
            <person name="Brown T."/>
            <person name="Elewa A."/>
            <person name="Iarovenko S."/>
            <person name="Subramanian E."/>
            <person name="Araus A.J."/>
            <person name="Petzold A."/>
            <person name="Susuki M."/>
            <person name="Suzuki K.-i.T."/>
            <person name="Hayashi T."/>
            <person name="Toyoda A."/>
            <person name="Oliveira C."/>
            <person name="Osipova E."/>
            <person name="Leigh N.D."/>
            <person name="Simon A."/>
            <person name="Yun M.H."/>
        </authorList>
    </citation>
    <scope>NUCLEOTIDE SEQUENCE</scope>
    <source>
        <strain evidence="2">20211129_DDA</strain>
        <tissue evidence="2">Liver</tissue>
    </source>
</reference>
<accession>A0AAV7RJV6</accession>
<feature type="region of interest" description="Disordered" evidence="1">
    <location>
        <begin position="24"/>
        <end position="47"/>
    </location>
</feature>
<evidence type="ECO:0000313" key="3">
    <source>
        <dbReference type="Proteomes" id="UP001066276"/>
    </source>
</evidence>
<dbReference type="Proteomes" id="UP001066276">
    <property type="component" value="Chromosome 5"/>
</dbReference>
<comment type="caution">
    <text evidence="2">The sequence shown here is derived from an EMBL/GenBank/DDBJ whole genome shotgun (WGS) entry which is preliminary data.</text>
</comment>
<keyword evidence="3" id="KW-1185">Reference proteome</keyword>
<protein>
    <submittedName>
        <fullName evidence="2">Uncharacterized protein</fullName>
    </submittedName>
</protein>
<name>A0AAV7RJV6_PLEWA</name>
<dbReference type="AlphaFoldDB" id="A0AAV7RJV6"/>
<evidence type="ECO:0000256" key="1">
    <source>
        <dbReference type="SAM" id="MobiDB-lite"/>
    </source>
</evidence>
<organism evidence="2 3">
    <name type="scientific">Pleurodeles waltl</name>
    <name type="common">Iberian ribbed newt</name>
    <dbReference type="NCBI Taxonomy" id="8319"/>
    <lineage>
        <taxon>Eukaryota</taxon>
        <taxon>Metazoa</taxon>
        <taxon>Chordata</taxon>
        <taxon>Craniata</taxon>
        <taxon>Vertebrata</taxon>
        <taxon>Euteleostomi</taxon>
        <taxon>Amphibia</taxon>
        <taxon>Batrachia</taxon>
        <taxon>Caudata</taxon>
        <taxon>Salamandroidea</taxon>
        <taxon>Salamandridae</taxon>
        <taxon>Pleurodelinae</taxon>
        <taxon>Pleurodeles</taxon>
    </lineage>
</organism>
<dbReference type="EMBL" id="JANPWB010000009">
    <property type="protein sequence ID" value="KAJ1153089.1"/>
    <property type="molecule type" value="Genomic_DNA"/>
</dbReference>
<gene>
    <name evidence="2" type="ORF">NDU88_005856</name>
</gene>